<organism evidence="2 3">
    <name type="scientific">Symbiodinium necroappetens</name>
    <dbReference type="NCBI Taxonomy" id="1628268"/>
    <lineage>
        <taxon>Eukaryota</taxon>
        <taxon>Sar</taxon>
        <taxon>Alveolata</taxon>
        <taxon>Dinophyceae</taxon>
        <taxon>Suessiales</taxon>
        <taxon>Symbiodiniaceae</taxon>
        <taxon>Symbiodinium</taxon>
    </lineage>
</organism>
<feature type="transmembrane region" description="Helical" evidence="1">
    <location>
        <begin position="17"/>
        <end position="36"/>
    </location>
</feature>
<evidence type="ECO:0000313" key="2">
    <source>
        <dbReference type="EMBL" id="CAE7386850.1"/>
    </source>
</evidence>
<dbReference type="AlphaFoldDB" id="A0A812QJR7"/>
<keyword evidence="1" id="KW-0812">Transmembrane</keyword>
<name>A0A812QJR7_9DINO</name>
<feature type="non-terminal residue" evidence="2">
    <location>
        <position position="1"/>
    </location>
</feature>
<evidence type="ECO:0000313" key="3">
    <source>
        <dbReference type="Proteomes" id="UP000601435"/>
    </source>
</evidence>
<keyword evidence="3" id="KW-1185">Reference proteome</keyword>
<keyword evidence="1" id="KW-1133">Transmembrane helix</keyword>
<protein>
    <submittedName>
        <fullName evidence="2">GPAA1 protein</fullName>
    </submittedName>
</protein>
<keyword evidence="1" id="KW-0472">Membrane</keyword>
<evidence type="ECO:0000256" key="1">
    <source>
        <dbReference type="SAM" id="Phobius"/>
    </source>
</evidence>
<comment type="caution">
    <text evidence="2">The sequence shown here is derived from an EMBL/GenBank/DDBJ whole genome shotgun (WGS) entry which is preliminary data.</text>
</comment>
<gene>
    <name evidence="2" type="primary">GPAA1</name>
    <name evidence="2" type="ORF">SNEC2469_LOCUS10491</name>
</gene>
<accession>A0A812QJR7</accession>
<dbReference type="Proteomes" id="UP000601435">
    <property type="component" value="Unassembled WGS sequence"/>
</dbReference>
<proteinExistence type="predicted"/>
<reference evidence="2" key="1">
    <citation type="submission" date="2021-02" db="EMBL/GenBank/DDBJ databases">
        <authorList>
            <person name="Dougan E. K."/>
            <person name="Rhodes N."/>
            <person name="Thang M."/>
            <person name="Chan C."/>
        </authorList>
    </citation>
    <scope>NUCLEOTIDE SEQUENCE</scope>
</reference>
<sequence>MSLAVVVGQRIAKHHQILTSALFVAALIVVAIFPSFDRRTEVEESAQGCKQEHGLIPGYATNGLDARWQARLRECIAQIEAETDIRTAIEVSLQKAGLQPYHMNFSLDGGQSSLLYTVAESRRGDSRESLVL</sequence>
<dbReference type="EMBL" id="CAJNJA010016728">
    <property type="protein sequence ID" value="CAE7386850.1"/>
    <property type="molecule type" value="Genomic_DNA"/>
</dbReference>